<protein>
    <submittedName>
        <fullName evidence="2">Uncharacterized protein</fullName>
    </submittedName>
</protein>
<organism evidence="2 3">
    <name type="scientific">Streptomyces hiroshimensis</name>
    <dbReference type="NCBI Taxonomy" id="66424"/>
    <lineage>
        <taxon>Bacteria</taxon>
        <taxon>Bacillati</taxon>
        <taxon>Actinomycetota</taxon>
        <taxon>Actinomycetes</taxon>
        <taxon>Kitasatosporales</taxon>
        <taxon>Streptomycetaceae</taxon>
        <taxon>Streptomyces</taxon>
    </lineage>
</organism>
<name>A0ABQ2Y727_9ACTN</name>
<evidence type="ECO:0000313" key="2">
    <source>
        <dbReference type="EMBL" id="GGX67228.1"/>
    </source>
</evidence>
<proteinExistence type="predicted"/>
<sequence length="60" mass="6307">MPVAADMLLDRYGPYLVICDGEKETVPVFTAHDAWVDGAENPDASAPSSTPSRAAGARDT</sequence>
<evidence type="ECO:0000256" key="1">
    <source>
        <dbReference type="SAM" id="MobiDB-lite"/>
    </source>
</evidence>
<gene>
    <name evidence="2" type="ORF">GCM10010324_10610</name>
</gene>
<reference evidence="3" key="1">
    <citation type="journal article" date="2019" name="Int. J. Syst. Evol. Microbiol.">
        <title>The Global Catalogue of Microorganisms (GCM) 10K type strain sequencing project: providing services to taxonomists for standard genome sequencing and annotation.</title>
        <authorList>
            <consortium name="The Broad Institute Genomics Platform"/>
            <consortium name="The Broad Institute Genome Sequencing Center for Infectious Disease"/>
            <person name="Wu L."/>
            <person name="Ma J."/>
        </authorList>
    </citation>
    <scope>NUCLEOTIDE SEQUENCE [LARGE SCALE GENOMIC DNA]</scope>
    <source>
        <strain evidence="3">JCM 4586</strain>
    </source>
</reference>
<dbReference type="Proteomes" id="UP000659223">
    <property type="component" value="Unassembled WGS sequence"/>
</dbReference>
<comment type="caution">
    <text evidence="2">The sequence shown here is derived from an EMBL/GenBank/DDBJ whole genome shotgun (WGS) entry which is preliminary data.</text>
</comment>
<feature type="region of interest" description="Disordered" evidence="1">
    <location>
        <begin position="38"/>
        <end position="60"/>
    </location>
</feature>
<feature type="compositionally biased region" description="Low complexity" evidence="1">
    <location>
        <begin position="44"/>
        <end position="60"/>
    </location>
</feature>
<evidence type="ECO:0000313" key="3">
    <source>
        <dbReference type="Proteomes" id="UP000659223"/>
    </source>
</evidence>
<accession>A0ABQ2Y727</accession>
<dbReference type="EMBL" id="BMUT01000001">
    <property type="protein sequence ID" value="GGX67228.1"/>
    <property type="molecule type" value="Genomic_DNA"/>
</dbReference>
<keyword evidence="3" id="KW-1185">Reference proteome</keyword>